<dbReference type="SUPFAM" id="SSF55545">
    <property type="entry name" value="beta-N-acetylhexosaminidase-like domain"/>
    <property type="match status" value="1"/>
</dbReference>
<dbReference type="Gene3D" id="3.20.20.80">
    <property type="entry name" value="Glycosidases"/>
    <property type="match status" value="1"/>
</dbReference>
<dbReference type="Gene3D" id="3.30.379.10">
    <property type="entry name" value="Chitobiase/beta-hexosaminidase domain 2-like"/>
    <property type="match status" value="1"/>
</dbReference>
<accession>A0A564Z6X8</accession>
<dbReference type="InterPro" id="IPR017853">
    <property type="entry name" value="GH"/>
</dbReference>
<comment type="catalytic activity">
    <reaction evidence="1 7">
        <text>Hydrolysis of terminal non-reducing N-acetyl-D-hexosamine residues in N-acetyl-beta-D-hexosaminides.</text>
        <dbReference type="EC" id="3.2.1.52"/>
    </reaction>
</comment>
<feature type="disulfide bond" evidence="9">
    <location>
        <begin position="269"/>
        <end position="320"/>
    </location>
</feature>
<name>A0A564Z6X8_HYMDI</name>
<evidence type="ECO:0000256" key="4">
    <source>
        <dbReference type="ARBA" id="ARBA00022801"/>
    </source>
</evidence>
<dbReference type="PRINTS" id="PR00738">
    <property type="entry name" value="GLHYDRLASE20"/>
</dbReference>
<dbReference type="PANTHER" id="PTHR22600:SF21">
    <property type="entry name" value="BETA-HEXOSAMINIDASE A"/>
    <property type="match status" value="1"/>
</dbReference>
<keyword evidence="6 7" id="KW-0326">Glycosidase</keyword>
<proteinExistence type="inferred from homology"/>
<evidence type="ECO:0000256" key="9">
    <source>
        <dbReference type="PIRSR" id="PIRSR001093-2"/>
    </source>
</evidence>
<evidence type="ECO:0000256" key="6">
    <source>
        <dbReference type="ARBA" id="ARBA00023295"/>
    </source>
</evidence>
<dbReference type="EMBL" id="CABIJS010000689">
    <property type="protein sequence ID" value="VUZ55261.1"/>
    <property type="molecule type" value="Genomic_DNA"/>
</dbReference>
<evidence type="ECO:0000256" key="5">
    <source>
        <dbReference type="ARBA" id="ARBA00023180"/>
    </source>
</evidence>
<dbReference type="Pfam" id="PF00728">
    <property type="entry name" value="Glyco_hydro_20"/>
    <property type="match status" value="1"/>
</dbReference>
<dbReference type="GO" id="GO:0004563">
    <property type="term" value="F:beta-N-acetylhexosaminidase activity"/>
    <property type="evidence" value="ECO:0007669"/>
    <property type="project" value="UniProtKB-EC"/>
</dbReference>
<evidence type="ECO:0000256" key="10">
    <source>
        <dbReference type="SAM" id="SignalP"/>
    </source>
</evidence>
<feature type="disulfide bond" evidence="9">
    <location>
        <begin position="497"/>
        <end position="515"/>
    </location>
</feature>
<reference evidence="13 14" key="1">
    <citation type="submission" date="2019-07" db="EMBL/GenBank/DDBJ databases">
        <authorList>
            <person name="Jastrzebski P J."/>
            <person name="Paukszto L."/>
            <person name="Jastrzebski P J."/>
        </authorList>
    </citation>
    <scope>NUCLEOTIDE SEQUENCE [LARGE SCALE GENOMIC DNA]</scope>
    <source>
        <strain evidence="13 14">WMS-il1</strain>
    </source>
</reference>
<keyword evidence="4 7" id="KW-0378">Hydrolase</keyword>
<feature type="chain" id="PRO_5022077337" description="Beta-hexosaminidase" evidence="10">
    <location>
        <begin position="20"/>
        <end position="518"/>
    </location>
</feature>
<sequence length="518" mass="59597">MLRTVVLFCCILSLSPSNALIPQPVSFYVYHQFYLLPYHIEYDHNAPYCFTLHAAIRRLLESFNNQHLVSDLPTLFNGNITLLKIKLSTPCNELMGPVYPNENSKEEYRISIYNGVINITATEIWGALHALTSVTQLVRSTSVNEKYLPSVKIFDYPRWPFRSFLLDTSRHFISLPYILQFLRAMSTVKMNVFHWHFVDDQSFPYESYTFPDLSRSGSYSSFRAIYTQQDVRIIIEYARSLGIRVMPEVDSPGHTTSWGYGYPSIMTQCSHGWGQSDAIGILNPIKNTTYDFVGSLLAEIAEVYPDNALHLGGDEVNFTCWSMNPEIRDFMQKMGFGNNYKRLENYYFENLFKKINEVIHKKLKMYVWQEIFDDSVKTNGSVVIHVWKGGAWKAELDAITRTGKEAIFSACWYLNYIRTGEDWIDFYRCDPGTFTNQPEQLVLLKGGGAAMWGEYVDHINMMSRSWPRGAAVAERLWSPASVTDINDMRIRLFNFRCFLLSMGLGAEPVTGPGYCDLD</sequence>
<feature type="signal peptide" evidence="10">
    <location>
        <begin position="1"/>
        <end position="19"/>
    </location>
</feature>
<evidence type="ECO:0000256" key="3">
    <source>
        <dbReference type="ARBA" id="ARBA00022729"/>
    </source>
</evidence>
<dbReference type="Pfam" id="PF14845">
    <property type="entry name" value="Glycohydro_20b2"/>
    <property type="match status" value="1"/>
</dbReference>
<evidence type="ECO:0000313" key="14">
    <source>
        <dbReference type="Proteomes" id="UP000321570"/>
    </source>
</evidence>
<keyword evidence="3 10" id="KW-0732">Signal</keyword>
<dbReference type="SUPFAM" id="SSF51445">
    <property type="entry name" value="(Trans)glycosidases"/>
    <property type="match status" value="1"/>
</dbReference>
<feature type="disulfide bond" evidence="9">
    <location>
        <begin position="49"/>
        <end position="91"/>
    </location>
</feature>
<dbReference type="AlphaFoldDB" id="A0A564Z6X8"/>
<protein>
    <recommendedName>
        <fullName evidence="7">Beta-hexosaminidase</fullName>
        <ecNumber evidence="7">3.2.1.52</ecNumber>
    </recommendedName>
</protein>
<dbReference type="GO" id="GO:0030203">
    <property type="term" value="P:glycosaminoglycan metabolic process"/>
    <property type="evidence" value="ECO:0007669"/>
    <property type="project" value="TreeGrafter"/>
</dbReference>
<dbReference type="InterPro" id="IPR029019">
    <property type="entry name" value="HEX_eukaryotic_N"/>
</dbReference>
<evidence type="ECO:0000256" key="2">
    <source>
        <dbReference type="ARBA" id="ARBA00006285"/>
    </source>
</evidence>
<evidence type="ECO:0000256" key="8">
    <source>
        <dbReference type="PIRSR" id="PIRSR001093-1"/>
    </source>
</evidence>
<evidence type="ECO:0000259" key="12">
    <source>
        <dbReference type="Pfam" id="PF14845"/>
    </source>
</evidence>
<dbReference type="Proteomes" id="UP000321570">
    <property type="component" value="Unassembled WGS sequence"/>
</dbReference>
<dbReference type="InterPro" id="IPR029018">
    <property type="entry name" value="Hex-like_dom2"/>
</dbReference>
<dbReference type="EC" id="3.2.1.52" evidence="7"/>
<feature type="domain" description="Beta-hexosaminidase eukaryotic type N-terminal" evidence="12">
    <location>
        <begin position="75"/>
        <end position="137"/>
    </location>
</feature>
<gene>
    <name evidence="13" type="ORF">WMSIL1_LOCUS13136</name>
</gene>
<feature type="active site" description="Proton donor" evidence="8">
    <location>
        <position position="315"/>
    </location>
</feature>
<keyword evidence="9" id="KW-1015">Disulfide bond</keyword>
<dbReference type="InterPro" id="IPR025705">
    <property type="entry name" value="Beta_hexosaminidase_sua/sub"/>
</dbReference>
<comment type="similarity">
    <text evidence="2 7">Belongs to the glycosyl hydrolase 20 family.</text>
</comment>
<evidence type="ECO:0000259" key="11">
    <source>
        <dbReference type="Pfam" id="PF00728"/>
    </source>
</evidence>
<dbReference type="PIRSF" id="PIRSF001093">
    <property type="entry name" value="B-hxosamndse_ab_euk"/>
    <property type="match status" value="1"/>
</dbReference>
<dbReference type="GO" id="GO:0005975">
    <property type="term" value="P:carbohydrate metabolic process"/>
    <property type="evidence" value="ECO:0007669"/>
    <property type="project" value="InterPro"/>
</dbReference>
<evidence type="ECO:0000256" key="7">
    <source>
        <dbReference type="PIRNR" id="PIRNR001093"/>
    </source>
</evidence>
<keyword evidence="14" id="KW-1185">Reference proteome</keyword>
<feature type="domain" description="Glycoside hydrolase family 20 catalytic" evidence="11">
    <location>
        <begin position="159"/>
        <end position="479"/>
    </location>
</feature>
<evidence type="ECO:0000313" key="13">
    <source>
        <dbReference type="EMBL" id="VUZ55261.1"/>
    </source>
</evidence>
<dbReference type="GO" id="GO:0016020">
    <property type="term" value="C:membrane"/>
    <property type="evidence" value="ECO:0007669"/>
    <property type="project" value="TreeGrafter"/>
</dbReference>
<dbReference type="GO" id="GO:0005764">
    <property type="term" value="C:lysosome"/>
    <property type="evidence" value="ECO:0007669"/>
    <property type="project" value="TreeGrafter"/>
</dbReference>
<dbReference type="GO" id="GO:0006689">
    <property type="term" value="P:ganglioside catabolic process"/>
    <property type="evidence" value="ECO:0007669"/>
    <property type="project" value="TreeGrafter"/>
</dbReference>
<dbReference type="PANTHER" id="PTHR22600">
    <property type="entry name" value="BETA-HEXOSAMINIDASE"/>
    <property type="match status" value="1"/>
</dbReference>
<dbReference type="FunFam" id="3.20.20.80:FF:000063">
    <property type="entry name" value="Beta-hexosaminidase"/>
    <property type="match status" value="1"/>
</dbReference>
<evidence type="ECO:0000256" key="1">
    <source>
        <dbReference type="ARBA" id="ARBA00001231"/>
    </source>
</evidence>
<dbReference type="InterPro" id="IPR015883">
    <property type="entry name" value="Glyco_hydro_20_cat"/>
</dbReference>
<organism evidence="13 14">
    <name type="scientific">Hymenolepis diminuta</name>
    <name type="common">Rat tapeworm</name>
    <dbReference type="NCBI Taxonomy" id="6216"/>
    <lineage>
        <taxon>Eukaryota</taxon>
        <taxon>Metazoa</taxon>
        <taxon>Spiralia</taxon>
        <taxon>Lophotrochozoa</taxon>
        <taxon>Platyhelminthes</taxon>
        <taxon>Cestoda</taxon>
        <taxon>Eucestoda</taxon>
        <taxon>Cyclophyllidea</taxon>
        <taxon>Hymenolepididae</taxon>
        <taxon>Hymenolepis</taxon>
    </lineage>
</organism>
<keyword evidence="5" id="KW-0325">Glycoprotein</keyword>